<dbReference type="PROSITE" id="PS51845">
    <property type="entry name" value="PDEASE_I_2"/>
    <property type="match status" value="1"/>
</dbReference>
<evidence type="ECO:0000256" key="3">
    <source>
        <dbReference type="PIRSR" id="PIRSR623088-1"/>
    </source>
</evidence>
<feature type="binding site" evidence="5">
    <location>
        <position position="502"/>
    </location>
    <ligand>
        <name>Zn(2+)</name>
        <dbReference type="ChEBI" id="CHEBI:29105"/>
        <label>1</label>
    </ligand>
</feature>
<keyword evidence="6" id="KW-0040">ANK repeat</keyword>
<keyword evidence="10" id="KW-1185">Reference proteome</keyword>
<feature type="binding site" evidence="5">
    <location>
        <position position="502"/>
    </location>
    <ligand>
        <name>Zn(2+)</name>
        <dbReference type="ChEBI" id="CHEBI:29105"/>
        <label>2</label>
    </ligand>
</feature>
<protein>
    <recommendedName>
        <fullName evidence="8">PDEase domain-containing protein</fullName>
    </recommendedName>
</protein>
<feature type="binding site" evidence="4">
    <location>
        <begin position="461"/>
        <end position="465"/>
    </location>
    <ligand>
        <name>AMP</name>
        <dbReference type="ChEBI" id="CHEBI:456215"/>
    </ligand>
</feature>
<dbReference type="Proteomes" id="UP001515480">
    <property type="component" value="Unassembled WGS sequence"/>
</dbReference>
<dbReference type="GO" id="GO:0004114">
    <property type="term" value="F:3',5'-cyclic-nucleotide phosphodiesterase activity"/>
    <property type="evidence" value="ECO:0007669"/>
    <property type="project" value="InterPro"/>
</dbReference>
<reference evidence="9 10" key="1">
    <citation type="journal article" date="2024" name="Science">
        <title>Giant polyketide synthase enzymes in the biosynthesis of giant marine polyether toxins.</title>
        <authorList>
            <person name="Fallon T.R."/>
            <person name="Shende V.V."/>
            <person name="Wierzbicki I.H."/>
            <person name="Pendleton A.L."/>
            <person name="Watervoot N.F."/>
            <person name="Auber R.P."/>
            <person name="Gonzalez D.J."/>
            <person name="Wisecaver J.H."/>
            <person name="Moore B.S."/>
        </authorList>
    </citation>
    <scope>NUCLEOTIDE SEQUENCE [LARGE SCALE GENOMIC DNA]</scope>
    <source>
        <strain evidence="9 10">12B1</strain>
    </source>
</reference>
<dbReference type="InterPro" id="IPR023088">
    <property type="entry name" value="PDEase"/>
</dbReference>
<dbReference type="SMART" id="SM00248">
    <property type="entry name" value="ANK"/>
    <property type="match status" value="6"/>
</dbReference>
<feature type="binding site" evidence="5">
    <location>
        <position position="465"/>
    </location>
    <ligand>
        <name>Zn(2+)</name>
        <dbReference type="ChEBI" id="CHEBI:29105"/>
        <label>1</label>
    </ligand>
</feature>
<accession>A0AB34J9W2</accession>
<dbReference type="PRINTS" id="PR00387">
    <property type="entry name" value="PDIESTERASE1"/>
</dbReference>
<dbReference type="GO" id="GO:0046872">
    <property type="term" value="F:metal ion binding"/>
    <property type="evidence" value="ECO:0007669"/>
    <property type="project" value="UniProtKB-KW"/>
</dbReference>
<organism evidence="9 10">
    <name type="scientific">Prymnesium parvum</name>
    <name type="common">Toxic golden alga</name>
    <dbReference type="NCBI Taxonomy" id="97485"/>
    <lineage>
        <taxon>Eukaryota</taxon>
        <taxon>Haptista</taxon>
        <taxon>Haptophyta</taxon>
        <taxon>Prymnesiophyceae</taxon>
        <taxon>Prymnesiales</taxon>
        <taxon>Prymnesiaceae</taxon>
        <taxon>Prymnesium</taxon>
    </lineage>
</organism>
<dbReference type="Gene3D" id="1.25.40.20">
    <property type="entry name" value="Ankyrin repeat-containing domain"/>
    <property type="match status" value="2"/>
</dbReference>
<dbReference type="Gene3D" id="1.10.1300.10">
    <property type="entry name" value="3'5'-cyclic nucleotide phosphodiesterase, catalytic domain"/>
    <property type="match status" value="1"/>
</dbReference>
<name>A0AB34J9W2_PRYPA</name>
<evidence type="ECO:0000313" key="10">
    <source>
        <dbReference type="Proteomes" id="UP001515480"/>
    </source>
</evidence>
<evidence type="ECO:0000256" key="2">
    <source>
        <dbReference type="ARBA" id="ARBA00022801"/>
    </source>
</evidence>
<evidence type="ECO:0000256" key="6">
    <source>
        <dbReference type="PROSITE-ProRule" id="PRU00023"/>
    </source>
</evidence>
<dbReference type="SUPFAM" id="SSF48403">
    <property type="entry name" value="Ankyrin repeat"/>
    <property type="match status" value="1"/>
</dbReference>
<dbReference type="AlphaFoldDB" id="A0AB34J9W2"/>
<feature type="repeat" description="ANK" evidence="6">
    <location>
        <begin position="292"/>
        <end position="314"/>
    </location>
</feature>
<feature type="domain" description="PDEase" evidence="8">
    <location>
        <begin position="377"/>
        <end position="733"/>
    </location>
</feature>
<evidence type="ECO:0000259" key="8">
    <source>
        <dbReference type="PROSITE" id="PS51845"/>
    </source>
</evidence>
<sequence>MGAGVSRRLWQFRAGKVQPAPGLSEKAQFHVKRALAVLPEAAPGWEELKALEALINSDLLDRSSSSKKARKESAMHVPYEHTEASFQALRIFQDGTLENFNSDVADPPEEITVDPQMERATDGVQEWLLDTLQLRTRRGADSVASDGPSAFELMSYAASRGDVEQLRTLVQEEGVDVNHVSYDQRTAMHVAASEGFLPAVKLLVEELGADASAMDAYGSTPLDDASRAGHDDVVDYLVSINAQRGRLRRLSKLRTSWADSAELCQAAASGDLELLRELVHVHGNNVDDGDYDRRTPLHLAASEGFVDVVKFLVDELGAAVSPFDRWGGTPIDNAASGGYEQIVQFLSERGARHGHTKRASNVEESKSFWMVPEAFDEDDETLVHLDTLAQSTAARLLDSWNKDVFDLQEASGGHALLAVGEALLNRHDLIKHFNLERHTVRRFFLVVERTYGKRGSELFYHNSVHGADVALTMHLFLTKFRQIERLSKVQLLAVIIASLLHDFNHPGTSNAHEVRLATKRARVHSDNAILERHHLHSLYTLLSFPQYDIFAPLSAEDRKTIRALIIDLVLATDLARHVDYVNKLRSMCASQGEAAHRREGKPDVWVSKFHEVDIHFVLQVSIKFADLSHVAKPHDLHRKWTQRITEEFYQIGDRERQLGLPISPLCDRLKDTNVAKSQIGFFRFLCIPFYSAIADLVDPHMLPFSRIKENFRAWQLDCVQHSVNATYEVQEKQRTSFVLRRMATIGTEKPSPLQTPTTPARGPRTQDAQQGDRRPSAPCLTHPTQSNKSSRLSEA</sequence>
<evidence type="ECO:0000256" key="5">
    <source>
        <dbReference type="PIRSR" id="PIRSR623088-3"/>
    </source>
</evidence>
<dbReference type="InterPro" id="IPR002073">
    <property type="entry name" value="PDEase_catalytic_dom"/>
</dbReference>
<evidence type="ECO:0000256" key="4">
    <source>
        <dbReference type="PIRSR" id="PIRSR623088-2"/>
    </source>
</evidence>
<dbReference type="InterPro" id="IPR036770">
    <property type="entry name" value="Ankyrin_rpt-contain_sf"/>
</dbReference>
<dbReference type="PROSITE" id="PS50088">
    <property type="entry name" value="ANK_REPEAT"/>
    <property type="match status" value="1"/>
</dbReference>
<dbReference type="Pfam" id="PF12796">
    <property type="entry name" value="Ank_2"/>
    <property type="match status" value="2"/>
</dbReference>
<feature type="compositionally biased region" description="Polar residues" evidence="7">
    <location>
        <begin position="782"/>
        <end position="795"/>
    </location>
</feature>
<proteinExistence type="predicted"/>
<feature type="binding site" evidence="5">
    <location>
        <position position="626"/>
    </location>
    <ligand>
        <name>Zn(2+)</name>
        <dbReference type="ChEBI" id="CHEBI:29105"/>
        <label>1</label>
    </ligand>
</feature>
<comment type="caution">
    <text evidence="9">The sequence shown here is derived from an EMBL/GenBank/DDBJ whole genome shotgun (WGS) entry which is preliminary data.</text>
</comment>
<dbReference type="PANTHER" id="PTHR11347">
    <property type="entry name" value="CYCLIC NUCLEOTIDE PHOSPHODIESTERASE"/>
    <property type="match status" value="1"/>
</dbReference>
<keyword evidence="2" id="KW-0378">Hydrolase</keyword>
<evidence type="ECO:0000256" key="1">
    <source>
        <dbReference type="ARBA" id="ARBA00022723"/>
    </source>
</evidence>
<feature type="binding site" evidence="4">
    <location>
        <position position="678"/>
    </location>
    <ligand>
        <name>AMP</name>
        <dbReference type="ChEBI" id="CHEBI:456215"/>
    </ligand>
</feature>
<feature type="binding site" evidence="4">
    <location>
        <position position="502"/>
    </location>
    <ligand>
        <name>AMP</name>
        <dbReference type="ChEBI" id="CHEBI:456215"/>
    </ligand>
</feature>
<gene>
    <name evidence="9" type="ORF">AB1Y20_002639</name>
</gene>
<feature type="binding site" evidence="5">
    <location>
        <position position="501"/>
    </location>
    <ligand>
        <name>Zn(2+)</name>
        <dbReference type="ChEBI" id="CHEBI:29105"/>
        <label>1</label>
    </ligand>
</feature>
<dbReference type="InterPro" id="IPR036971">
    <property type="entry name" value="PDEase_catalytic_dom_sf"/>
</dbReference>
<dbReference type="Pfam" id="PF00233">
    <property type="entry name" value="PDEase_I"/>
    <property type="match status" value="1"/>
</dbReference>
<dbReference type="InterPro" id="IPR003607">
    <property type="entry name" value="HD/PDEase_dom"/>
</dbReference>
<feature type="region of interest" description="Disordered" evidence="7">
    <location>
        <begin position="744"/>
        <end position="795"/>
    </location>
</feature>
<evidence type="ECO:0000313" key="9">
    <source>
        <dbReference type="EMBL" id="KAL1516026.1"/>
    </source>
</evidence>
<keyword evidence="1 5" id="KW-0479">Metal-binding</keyword>
<dbReference type="EMBL" id="JBGBPQ010000011">
    <property type="protein sequence ID" value="KAL1516026.1"/>
    <property type="molecule type" value="Genomic_DNA"/>
</dbReference>
<dbReference type="SMART" id="SM00471">
    <property type="entry name" value="HDc"/>
    <property type="match status" value="1"/>
</dbReference>
<feature type="binding site" evidence="4">
    <location>
        <position position="626"/>
    </location>
    <ligand>
        <name>AMP</name>
        <dbReference type="ChEBI" id="CHEBI:456215"/>
    </ligand>
</feature>
<dbReference type="GO" id="GO:0007165">
    <property type="term" value="P:signal transduction"/>
    <property type="evidence" value="ECO:0007669"/>
    <property type="project" value="InterPro"/>
</dbReference>
<evidence type="ECO:0000256" key="7">
    <source>
        <dbReference type="SAM" id="MobiDB-lite"/>
    </source>
</evidence>
<feature type="active site" description="Proton donor" evidence="3">
    <location>
        <position position="461"/>
    </location>
</feature>
<dbReference type="SUPFAM" id="SSF109604">
    <property type="entry name" value="HD-domain/PDEase-like"/>
    <property type="match status" value="1"/>
</dbReference>
<dbReference type="InterPro" id="IPR002110">
    <property type="entry name" value="Ankyrin_rpt"/>
</dbReference>
<dbReference type="PROSITE" id="PS50297">
    <property type="entry name" value="ANK_REP_REGION"/>
    <property type="match status" value="1"/>
</dbReference>